<dbReference type="STRING" id="1423776.FD04_GL001277"/>
<dbReference type="PRINTS" id="PR00984">
    <property type="entry name" value="TRNASYNTHILE"/>
</dbReference>
<dbReference type="Gene3D" id="1.10.730.20">
    <property type="match status" value="1"/>
</dbReference>
<keyword evidence="10 14" id="KW-0648">Protein biosynthesis</keyword>
<accession>A0A0R1LS68</accession>
<comment type="function">
    <text evidence="12 14">Catalyzes the attachment of isoleucine to tRNA(Ile). As IleRS can inadvertently accommodate and process structurally similar amino acids such as valine, to avoid such errors it has two additional distinct tRNA(Ile)-dependent editing activities. One activity is designated as 'pretransfer' editing and involves the hydrolysis of activated Val-AMP. The other activity is designated 'posttransfer' editing and involves deacylation of mischarged Val-tRNA(Ile).</text>
</comment>
<protein>
    <recommendedName>
        <fullName evidence="14">Isoleucine--tRNA ligase</fullName>
        <ecNumber evidence="14">6.1.1.5</ecNumber>
    </recommendedName>
    <alternativeName>
        <fullName evidence="14">Isoleucyl-tRNA synthetase</fullName>
        <shortName evidence="14">IleRS</shortName>
    </alternativeName>
</protein>
<dbReference type="GO" id="GO:0005524">
    <property type="term" value="F:ATP binding"/>
    <property type="evidence" value="ECO:0007669"/>
    <property type="project" value="UniProtKB-UniRule"/>
</dbReference>
<evidence type="ECO:0000256" key="1">
    <source>
        <dbReference type="ARBA" id="ARBA00004496"/>
    </source>
</evidence>
<keyword evidence="6 14" id="KW-0479">Metal-binding</keyword>
<dbReference type="EC" id="6.1.1.5" evidence="14"/>
<gene>
    <name evidence="14" type="primary">ileS</name>
    <name evidence="18" type="ORF">FD04_GL001277</name>
</gene>
<evidence type="ECO:0000256" key="2">
    <source>
        <dbReference type="ARBA" id="ARBA00006887"/>
    </source>
</evidence>
<feature type="domain" description="Zinc finger FPG/IleRS-type" evidence="16">
    <location>
        <begin position="920"/>
        <end position="948"/>
    </location>
</feature>
<dbReference type="Gene3D" id="1.10.10.830">
    <property type="entry name" value="Ile-tRNA synthetase CP2 domain-like"/>
    <property type="match status" value="1"/>
</dbReference>
<comment type="cofactor">
    <cofactor evidence="14">
        <name>Zn(2+)</name>
        <dbReference type="ChEBI" id="CHEBI:29105"/>
    </cofactor>
    <text evidence="14">Binds 1 zinc ion per subunit.</text>
</comment>
<feature type="short sequence motif" description="'HIGH' region" evidence="14">
    <location>
        <begin position="88"/>
        <end position="98"/>
    </location>
</feature>
<dbReference type="GO" id="GO:0002161">
    <property type="term" value="F:aminoacyl-tRNA deacylase activity"/>
    <property type="evidence" value="ECO:0007669"/>
    <property type="project" value="InterPro"/>
</dbReference>
<evidence type="ECO:0000256" key="11">
    <source>
        <dbReference type="ARBA" id="ARBA00023146"/>
    </source>
</evidence>
<evidence type="ECO:0000313" key="18">
    <source>
        <dbReference type="EMBL" id="KRK98296.1"/>
    </source>
</evidence>
<dbReference type="AlphaFoldDB" id="A0A0R1LS68"/>
<feature type="binding site" evidence="14">
    <location>
        <position position="923"/>
    </location>
    <ligand>
        <name>Zn(2+)</name>
        <dbReference type="ChEBI" id="CHEBI:29105"/>
    </ligand>
</feature>
<comment type="similarity">
    <text evidence="2 14">Belongs to the class-I aminoacyl-tRNA synthetase family. IleS type 1 subfamily.</text>
</comment>
<dbReference type="InterPro" id="IPR013155">
    <property type="entry name" value="M/V/L/I-tRNA-synth_anticd-bd"/>
</dbReference>
<dbReference type="Pfam" id="PF00133">
    <property type="entry name" value="tRNA-synt_1"/>
    <property type="match status" value="1"/>
</dbReference>
<organism evidence="18 19">
    <name type="scientific">Secundilactobacillus odoratitofui DSM 19909 = JCM 15043</name>
    <dbReference type="NCBI Taxonomy" id="1423776"/>
    <lineage>
        <taxon>Bacteria</taxon>
        <taxon>Bacillati</taxon>
        <taxon>Bacillota</taxon>
        <taxon>Bacilli</taxon>
        <taxon>Lactobacillales</taxon>
        <taxon>Lactobacillaceae</taxon>
        <taxon>Secundilactobacillus</taxon>
    </lineage>
</organism>
<dbReference type="SUPFAM" id="SSF52374">
    <property type="entry name" value="Nucleotidylyl transferase"/>
    <property type="match status" value="1"/>
</dbReference>
<dbReference type="InterPro" id="IPR014729">
    <property type="entry name" value="Rossmann-like_a/b/a_fold"/>
</dbReference>
<dbReference type="Pfam" id="PF08264">
    <property type="entry name" value="Anticodon_1"/>
    <property type="match status" value="1"/>
</dbReference>
<keyword evidence="11 14" id="KW-0030">Aminoacyl-tRNA synthetase</keyword>
<dbReference type="InterPro" id="IPR002300">
    <property type="entry name" value="aa-tRNA-synth_Ia"/>
</dbReference>
<dbReference type="EMBL" id="AZEE01000028">
    <property type="protein sequence ID" value="KRK98296.1"/>
    <property type="molecule type" value="Genomic_DNA"/>
</dbReference>
<dbReference type="InterPro" id="IPR002301">
    <property type="entry name" value="Ile-tRNA-ligase"/>
</dbReference>
<evidence type="ECO:0000259" key="16">
    <source>
        <dbReference type="Pfam" id="PF06827"/>
    </source>
</evidence>
<dbReference type="InterPro" id="IPR001412">
    <property type="entry name" value="aa-tRNA-synth_I_CS"/>
</dbReference>
<dbReference type="PANTHER" id="PTHR42765">
    <property type="entry name" value="SOLEUCYL-TRNA SYNTHETASE"/>
    <property type="match status" value="1"/>
</dbReference>
<dbReference type="GO" id="GO:0008270">
    <property type="term" value="F:zinc ion binding"/>
    <property type="evidence" value="ECO:0007669"/>
    <property type="project" value="UniProtKB-UniRule"/>
</dbReference>
<feature type="binding site" evidence="14">
    <location>
        <position position="946"/>
    </location>
    <ligand>
        <name>Zn(2+)</name>
        <dbReference type="ChEBI" id="CHEBI:29105"/>
    </ligand>
</feature>
<dbReference type="PATRIC" id="fig|1423776.4.peg.1291"/>
<evidence type="ECO:0000256" key="14">
    <source>
        <dbReference type="HAMAP-Rule" id="MF_02002"/>
    </source>
</evidence>
<evidence type="ECO:0000256" key="7">
    <source>
        <dbReference type="ARBA" id="ARBA00022741"/>
    </source>
</evidence>
<feature type="domain" description="Methionyl/Valyl/Leucyl/Isoleucyl-tRNA synthetase anticodon-binding" evidence="17">
    <location>
        <begin position="712"/>
        <end position="863"/>
    </location>
</feature>
<evidence type="ECO:0000256" key="5">
    <source>
        <dbReference type="ARBA" id="ARBA00022598"/>
    </source>
</evidence>
<dbReference type="Gene3D" id="3.90.740.10">
    <property type="entry name" value="Valyl/Leucyl/Isoleucyl-tRNA synthetase, editing domain"/>
    <property type="match status" value="1"/>
</dbReference>
<evidence type="ECO:0000259" key="17">
    <source>
        <dbReference type="Pfam" id="PF08264"/>
    </source>
</evidence>
<feature type="binding site" evidence="14">
    <location>
        <position position="943"/>
    </location>
    <ligand>
        <name>Zn(2+)</name>
        <dbReference type="ChEBI" id="CHEBI:29105"/>
    </ligand>
</feature>
<evidence type="ECO:0000256" key="10">
    <source>
        <dbReference type="ARBA" id="ARBA00022917"/>
    </source>
</evidence>
<dbReference type="InterPro" id="IPR033708">
    <property type="entry name" value="Anticodon_Ile_BEm"/>
</dbReference>
<dbReference type="SUPFAM" id="SSF50677">
    <property type="entry name" value="ValRS/IleRS/LeuRS editing domain"/>
    <property type="match status" value="1"/>
</dbReference>
<keyword evidence="8 14" id="KW-0862">Zinc</keyword>
<feature type="short sequence motif" description="'KMSKS' region" evidence="14">
    <location>
        <begin position="629"/>
        <end position="633"/>
    </location>
</feature>
<evidence type="ECO:0000256" key="6">
    <source>
        <dbReference type="ARBA" id="ARBA00022723"/>
    </source>
</evidence>
<keyword evidence="19" id="KW-1185">Reference proteome</keyword>
<evidence type="ECO:0000256" key="8">
    <source>
        <dbReference type="ARBA" id="ARBA00022833"/>
    </source>
</evidence>
<dbReference type="InterPro" id="IPR009008">
    <property type="entry name" value="Val/Leu/Ile-tRNA-synth_edit"/>
</dbReference>
<feature type="binding site" evidence="14">
    <location>
        <position position="588"/>
    </location>
    <ligand>
        <name>L-isoleucyl-5'-AMP</name>
        <dbReference type="ChEBI" id="CHEBI:178002"/>
    </ligand>
</feature>
<evidence type="ECO:0000256" key="3">
    <source>
        <dbReference type="ARBA" id="ARBA00011245"/>
    </source>
</evidence>
<dbReference type="GO" id="GO:0006428">
    <property type="term" value="P:isoleucyl-tRNA aminoacylation"/>
    <property type="evidence" value="ECO:0007669"/>
    <property type="project" value="UniProtKB-UniRule"/>
</dbReference>
<dbReference type="FunFam" id="1.10.730.20:FF:000001">
    <property type="entry name" value="Isoleucine--tRNA ligase"/>
    <property type="match status" value="1"/>
</dbReference>
<dbReference type="FunFam" id="3.40.50.620:FF:000152">
    <property type="entry name" value="Isoleucine--tRNA ligase"/>
    <property type="match status" value="1"/>
</dbReference>
<dbReference type="FunFam" id="3.90.740.10:FF:000006">
    <property type="entry name" value="Isoleucine--tRNA ligase"/>
    <property type="match status" value="1"/>
</dbReference>
<dbReference type="GO" id="GO:0004822">
    <property type="term" value="F:isoleucine-tRNA ligase activity"/>
    <property type="evidence" value="ECO:0007669"/>
    <property type="project" value="UniProtKB-UniRule"/>
</dbReference>
<dbReference type="Pfam" id="PF06827">
    <property type="entry name" value="zf-FPG_IleRS"/>
    <property type="match status" value="1"/>
</dbReference>
<evidence type="ECO:0000256" key="13">
    <source>
        <dbReference type="ARBA" id="ARBA00048359"/>
    </source>
</evidence>
<dbReference type="SUPFAM" id="SSF47323">
    <property type="entry name" value="Anticodon-binding domain of a subclass of class I aminoacyl-tRNA synthetases"/>
    <property type="match status" value="1"/>
</dbReference>
<evidence type="ECO:0000256" key="4">
    <source>
        <dbReference type="ARBA" id="ARBA00022490"/>
    </source>
</evidence>
<keyword evidence="9 14" id="KW-0067">ATP-binding</keyword>
<dbReference type="Gene3D" id="3.40.50.620">
    <property type="entry name" value="HUPs"/>
    <property type="match status" value="2"/>
</dbReference>
<keyword evidence="5 14" id="KW-0436">Ligase</keyword>
<evidence type="ECO:0000259" key="15">
    <source>
        <dbReference type="Pfam" id="PF00133"/>
    </source>
</evidence>
<dbReference type="InterPro" id="IPR050081">
    <property type="entry name" value="Ile-tRNA_ligase"/>
</dbReference>
<keyword evidence="4 14" id="KW-0963">Cytoplasm</keyword>
<proteinExistence type="inferred from homology"/>
<reference evidence="18 19" key="1">
    <citation type="journal article" date="2015" name="Genome Announc.">
        <title>Expanding the biotechnology potential of lactobacilli through comparative genomics of 213 strains and associated genera.</title>
        <authorList>
            <person name="Sun Z."/>
            <person name="Harris H.M."/>
            <person name="McCann A."/>
            <person name="Guo C."/>
            <person name="Argimon S."/>
            <person name="Zhang W."/>
            <person name="Yang X."/>
            <person name="Jeffery I.B."/>
            <person name="Cooney J.C."/>
            <person name="Kagawa T.F."/>
            <person name="Liu W."/>
            <person name="Song Y."/>
            <person name="Salvetti E."/>
            <person name="Wrobel A."/>
            <person name="Rasinkangas P."/>
            <person name="Parkhill J."/>
            <person name="Rea M.C."/>
            <person name="O'Sullivan O."/>
            <person name="Ritari J."/>
            <person name="Douillard F.P."/>
            <person name="Paul Ross R."/>
            <person name="Yang R."/>
            <person name="Briner A.E."/>
            <person name="Felis G.E."/>
            <person name="de Vos W.M."/>
            <person name="Barrangou R."/>
            <person name="Klaenhammer T.R."/>
            <person name="Caufield P.W."/>
            <person name="Cui Y."/>
            <person name="Zhang H."/>
            <person name="O'Toole P.W."/>
        </authorList>
    </citation>
    <scope>NUCLEOTIDE SEQUENCE [LARGE SCALE GENOMIC DNA]</scope>
    <source>
        <strain evidence="18 19">DSM 19909</strain>
    </source>
</reference>
<feature type="domain" description="Aminoacyl-tRNA synthetase class Ia" evidence="15">
    <location>
        <begin position="58"/>
        <end position="668"/>
    </location>
</feature>
<dbReference type="FunFam" id="1.10.10.830:FF:000001">
    <property type="entry name" value="Isoleucine--tRNA ligase"/>
    <property type="match status" value="1"/>
</dbReference>
<feature type="binding site" evidence="14">
    <location>
        <position position="926"/>
    </location>
    <ligand>
        <name>Zn(2+)</name>
        <dbReference type="ChEBI" id="CHEBI:29105"/>
    </ligand>
</feature>
<dbReference type="CDD" id="cd00818">
    <property type="entry name" value="IleRS_core"/>
    <property type="match status" value="1"/>
</dbReference>
<dbReference type="CDD" id="cd07960">
    <property type="entry name" value="Anticodon_Ia_Ile_BEm"/>
    <property type="match status" value="1"/>
</dbReference>
<dbReference type="InterPro" id="IPR023585">
    <property type="entry name" value="Ile-tRNA-ligase_type1"/>
</dbReference>
<dbReference type="InterPro" id="IPR010663">
    <property type="entry name" value="Znf_FPG/IleRS"/>
</dbReference>
<dbReference type="InterPro" id="IPR009080">
    <property type="entry name" value="tRNAsynth_Ia_anticodon-bd"/>
</dbReference>
<evidence type="ECO:0000313" key="19">
    <source>
        <dbReference type="Proteomes" id="UP000051160"/>
    </source>
</evidence>
<comment type="subunit">
    <text evidence="3 14">Monomer.</text>
</comment>
<comment type="domain">
    <text evidence="14">IleRS has two distinct active sites: one for aminoacylation and one for editing. The misactivated valine is translocated from the active site to the editing site, which sterically excludes the correctly activated isoleucine. The single editing site contains two valyl binding pockets, one specific for each substrate (Val-AMP or Val-tRNA(Ile)).</text>
</comment>
<dbReference type="HAMAP" id="MF_02002">
    <property type="entry name" value="Ile_tRNA_synth_type1"/>
    <property type="match status" value="1"/>
</dbReference>
<dbReference type="PANTHER" id="PTHR42765:SF1">
    <property type="entry name" value="ISOLEUCINE--TRNA LIGASE, MITOCHONDRIAL"/>
    <property type="match status" value="1"/>
</dbReference>
<feature type="binding site" evidence="14">
    <location>
        <position position="632"/>
    </location>
    <ligand>
        <name>ATP</name>
        <dbReference type="ChEBI" id="CHEBI:30616"/>
    </ligand>
</feature>
<dbReference type="NCBIfam" id="TIGR00392">
    <property type="entry name" value="ileS"/>
    <property type="match status" value="1"/>
</dbReference>
<comment type="subcellular location">
    <subcellularLocation>
        <location evidence="1 14">Cytoplasm</location>
    </subcellularLocation>
</comment>
<evidence type="ECO:0000256" key="12">
    <source>
        <dbReference type="ARBA" id="ARBA00025217"/>
    </source>
</evidence>
<comment type="caution">
    <text evidence="18">The sequence shown here is derived from an EMBL/GenBank/DDBJ whole genome shotgun (WGS) entry which is preliminary data.</text>
</comment>
<dbReference type="PROSITE" id="PS00178">
    <property type="entry name" value="AA_TRNA_LIGASE_I"/>
    <property type="match status" value="1"/>
</dbReference>
<name>A0A0R1LS68_9LACO</name>
<keyword evidence="7 14" id="KW-0547">Nucleotide-binding</keyword>
<dbReference type="GO" id="GO:0005829">
    <property type="term" value="C:cytosol"/>
    <property type="evidence" value="ECO:0007669"/>
    <property type="project" value="TreeGrafter"/>
</dbReference>
<evidence type="ECO:0000256" key="9">
    <source>
        <dbReference type="ARBA" id="ARBA00022840"/>
    </source>
</evidence>
<comment type="catalytic activity">
    <reaction evidence="13 14">
        <text>tRNA(Ile) + L-isoleucine + ATP = L-isoleucyl-tRNA(Ile) + AMP + diphosphate</text>
        <dbReference type="Rhea" id="RHEA:11060"/>
        <dbReference type="Rhea" id="RHEA-COMP:9666"/>
        <dbReference type="Rhea" id="RHEA-COMP:9695"/>
        <dbReference type="ChEBI" id="CHEBI:30616"/>
        <dbReference type="ChEBI" id="CHEBI:33019"/>
        <dbReference type="ChEBI" id="CHEBI:58045"/>
        <dbReference type="ChEBI" id="CHEBI:78442"/>
        <dbReference type="ChEBI" id="CHEBI:78528"/>
        <dbReference type="ChEBI" id="CHEBI:456215"/>
        <dbReference type="EC" id="6.1.1.5"/>
    </reaction>
</comment>
<dbReference type="GO" id="GO:0000049">
    <property type="term" value="F:tRNA binding"/>
    <property type="evidence" value="ECO:0007669"/>
    <property type="project" value="InterPro"/>
</dbReference>
<sequence>MFILKLGGTTKTSSLEMRSFFVPVKNQGGTQMRVKDTLNLGKTKFKMRGNLPVKEAERQKAWADNDVYQLRQKLNEGKPTFILHDGPPYANGDIHMGHALNKISKDFIVRYKSMNGFRAPYVPGWDTHGLPIEQKLTQQGYDRKKMSTTEFRKLCRQYALEQVDRQREEFKRLGVAGDWDNPYLTLKPEFEAQEVRVFGAFAKRGLIFKGKKPVFWSWSSESAMAEAEVEYHDVTSPSAFYGEQVVDGKGVLENGSTYMVVWTTTPWTIPASEGITIDAGFNYSVVQPKGDDRKFVLATELVADCAEKFGWEDVQTLKTVKGQELENVLTQHPFYPDRQLVTMLGDFVTLDAGTGLVHTAPGFGEDDFYVGQKYGLDILVPVDDKGYMTSEAGPDFEGVFYDDANQISLDKLKAAGLLLDYMPYEHSYPFDWRTKKPVIFRATPQWFASVDKMRDEILAAIDDVTFYPSWGKKRLHNMIRDRGDWVISRQRVWGVPLPIFYGEDGEAIITPETIEHVAQLFEKYGSDVWFDREAKDLLPDGFTSPHSPNGQFTKETDIMDVWFDSGSSHQGVLVERPELEYPADMYLEGSDQYRGWFNSSLITSVAVSGHAPYKSVVSQGFTLDGEGHKMSKSLGNTIAPAEVIKQMGAEIVRLWVASVDSSADVRVSIEAFTKISDSYKKIRNTMRYMLANTSDFDPKTNAVPVDDLASADKYMLAQFNQFVESVKGHYDQYDFLDIYKELMNFVISDLSAFYLDFAKDILYIDAQDSHSRRSMQTVLYTIAVGLTKLLTPILPHTTEEIWPFLKETEDYVQLAEMPAAEHFEGEAQLVANWDAFMAMRSDVLKSLEEARDQKLIGKASEAKLGLYLDDKHDELLNSLNTDVRQVLMVSGLATASLNDAPAEAENYNDGVAVTVAKADGEVCDRCRMTREDVGEDSAYPHFCGRCAKIVRENFPETVDSEFEDYEA</sequence>
<dbReference type="Proteomes" id="UP000051160">
    <property type="component" value="Unassembled WGS sequence"/>
</dbReference>